<keyword evidence="2" id="KW-1185">Reference proteome</keyword>
<comment type="caution">
    <text evidence="1">The sequence shown here is derived from an EMBL/GenBank/DDBJ whole genome shotgun (WGS) entry which is preliminary data.</text>
</comment>
<name>A0AAW0X400_CHEQU</name>
<evidence type="ECO:0000313" key="1">
    <source>
        <dbReference type="EMBL" id="KAK8734350.1"/>
    </source>
</evidence>
<reference evidence="1 2" key="1">
    <citation type="journal article" date="2024" name="BMC Genomics">
        <title>Genome assembly of redclaw crayfish (Cherax quadricarinatus) provides insights into its immune adaptation and hypoxia tolerance.</title>
        <authorList>
            <person name="Liu Z."/>
            <person name="Zheng J."/>
            <person name="Li H."/>
            <person name="Fang K."/>
            <person name="Wang S."/>
            <person name="He J."/>
            <person name="Zhou D."/>
            <person name="Weng S."/>
            <person name="Chi M."/>
            <person name="Gu Z."/>
            <person name="He J."/>
            <person name="Li F."/>
            <person name="Wang M."/>
        </authorList>
    </citation>
    <scope>NUCLEOTIDE SEQUENCE [LARGE SCALE GENOMIC DNA]</scope>
    <source>
        <strain evidence="1">ZL_2023a</strain>
    </source>
</reference>
<dbReference type="AlphaFoldDB" id="A0AAW0X400"/>
<evidence type="ECO:0000313" key="2">
    <source>
        <dbReference type="Proteomes" id="UP001445076"/>
    </source>
</evidence>
<accession>A0AAW0X400</accession>
<feature type="non-terminal residue" evidence="1">
    <location>
        <position position="1"/>
    </location>
</feature>
<organism evidence="1 2">
    <name type="scientific">Cherax quadricarinatus</name>
    <name type="common">Australian red claw crayfish</name>
    <dbReference type="NCBI Taxonomy" id="27406"/>
    <lineage>
        <taxon>Eukaryota</taxon>
        <taxon>Metazoa</taxon>
        <taxon>Ecdysozoa</taxon>
        <taxon>Arthropoda</taxon>
        <taxon>Crustacea</taxon>
        <taxon>Multicrustacea</taxon>
        <taxon>Malacostraca</taxon>
        <taxon>Eumalacostraca</taxon>
        <taxon>Eucarida</taxon>
        <taxon>Decapoda</taxon>
        <taxon>Pleocyemata</taxon>
        <taxon>Astacidea</taxon>
        <taxon>Parastacoidea</taxon>
        <taxon>Parastacidae</taxon>
        <taxon>Cherax</taxon>
    </lineage>
</organism>
<dbReference type="EMBL" id="JARKIK010000051">
    <property type="protein sequence ID" value="KAK8734350.1"/>
    <property type="molecule type" value="Genomic_DNA"/>
</dbReference>
<protein>
    <submittedName>
        <fullName evidence="1">Uncharacterized protein</fullName>
    </submittedName>
</protein>
<proteinExistence type="predicted"/>
<feature type="non-terminal residue" evidence="1">
    <location>
        <position position="105"/>
    </location>
</feature>
<gene>
    <name evidence="1" type="ORF">OTU49_006142</name>
</gene>
<dbReference type="Proteomes" id="UP001445076">
    <property type="component" value="Unassembled WGS sequence"/>
</dbReference>
<sequence>RRERSINGSTINDRHSLYQVPDVEDMPCIRRFLCEMETAAKTSDNYLPKEPAVVNDRILEEEVAPEEVDPLTEMQVEAVRALYREEDPTGELSERGRRALGVVEG</sequence>